<dbReference type="PANTHER" id="PTHR14614:SF161">
    <property type="match status" value="1"/>
</dbReference>
<sequence>MFNFPENLDIEPSVHPNGSWRYSGDSGPESVFDGPAQREAIQKYGIAGRVWEAAYALSLYVHPPPNLQFDPPFVSQRSSRSPLTILELGSGAGLTSSHIANILNPHDDILIVTDLTEVCPLLESNLVACAPSTHPRNSLESLIFVRPLVWGNEAHSTSIASELLDGKSSPRALTHVMCSDLVYFPELLAPLLRTLIQLTSPPFSRVSDANNLGVTVVISYKIRSLSKETPFWSALGLWFNFEPVLVNDDTAKDGWHRFGASSDDRTFVFIAHRRRDSFAWKVPLDDRDLLVGKGAKGDDLAKADDTFETILFMALDNLEI</sequence>
<name>A0A369K2A2_HYPMA</name>
<reference evidence="1" key="1">
    <citation type="submission" date="2018-04" db="EMBL/GenBank/DDBJ databases">
        <title>Whole genome sequencing of Hypsizygus marmoreus.</title>
        <authorList>
            <person name="Choi I.-G."/>
            <person name="Min B."/>
            <person name="Kim J.-G."/>
            <person name="Kim S."/>
            <person name="Oh Y.-L."/>
            <person name="Kong W.-S."/>
            <person name="Park H."/>
            <person name="Jeong J."/>
            <person name="Song E.-S."/>
        </authorList>
    </citation>
    <scope>NUCLEOTIDE SEQUENCE [LARGE SCALE GENOMIC DNA]</scope>
    <source>
        <strain evidence="1">51987-8</strain>
    </source>
</reference>
<dbReference type="Gene3D" id="3.40.50.150">
    <property type="entry name" value="Vaccinia Virus protein VP39"/>
    <property type="match status" value="1"/>
</dbReference>
<keyword evidence="1" id="KW-0808">Transferase</keyword>
<dbReference type="Pfam" id="PF10294">
    <property type="entry name" value="Methyltransf_16"/>
    <property type="match status" value="1"/>
</dbReference>
<dbReference type="GO" id="GO:0008757">
    <property type="term" value="F:S-adenosylmethionine-dependent methyltransferase activity"/>
    <property type="evidence" value="ECO:0007669"/>
    <property type="project" value="UniProtKB-ARBA"/>
</dbReference>
<gene>
    <name evidence="1" type="primary">VCPKMT</name>
    <name evidence="1" type="ORF">Hypma_006737</name>
</gene>
<dbReference type="PANTHER" id="PTHR14614">
    <property type="entry name" value="HEPATOCELLULAR CARCINOMA-ASSOCIATED ANTIGEN"/>
    <property type="match status" value="1"/>
</dbReference>
<keyword evidence="1" id="KW-0489">Methyltransferase</keyword>
<dbReference type="InterPro" id="IPR019410">
    <property type="entry name" value="Methyltransf_16"/>
</dbReference>
<evidence type="ECO:0000313" key="2">
    <source>
        <dbReference type="Proteomes" id="UP000076154"/>
    </source>
</evidence>
<proteinExistence type="predicted"/>
<dbReference type="OrthoDB" id="413520at2759"/>
<dbReference type="Proteomes" id="UP000076154">
    <property type="component" value="Unassembled WGS sequence"/>
</dbReference>
<dbReference type="InParanoid" id="A0A369K2A2"/>
<dbReference type="GO" id="GO:0005829">
    <property type="term" value="C:cytosol"/>
    <property type="evidence" value="ECO:0007669"/>
    <property type="project" value="TreeGrafter"/>
</dbReference>
<protein>
    <submittedName>
        <fullName evidence="1">Protein-lysine methyltransferase METTL21D</fullName>
    </submittedName>
</protein>
<dbReference type="AlphaFoldDB" id="A0A369K2A2"/>
<dbReference type="GO" id="GO:0032259">
    <property type="term" value="P:methylation"/>
    <property type="evidence" value="ECO:0007669"/>
    <property type="project" value="UniProtKB-KW"/>
</dbReference>
<dbReference type="GO" id="GO:0032991">
    <property type="term" value="C:protein-containing complex"/>
    <property type="evidence" value="ECO:0007669"/>
    <property type="project" value="TreeGrafter"/>
</dbReference>
<accession>A0A369K2A2</accession>
<dbReference type="STRING" id="39966.A0A369K2A2"/>
<dbReference type="InterPro" id="IPR029063">
    <property type="entry name" value="SAM-dependent_MTases_sf"/>
</dbReference>
<evidence type="ECO:0000313" key="1">
    <source>
        <dbReference type="EMBL" id="RDB25884.1"/>
    </source>
</evidence>
<keyword evidence="2" id="KW-1185">Reference proteome</keyword>
<dbReference type="EMBL" id="LUEZ02000040">
    <property type="protein sequence ID" value="RDB25884.1"/>
    <property type="molecule type" value="Genomic_DNA"/>
</dbReference>
<comment type="caution">
    <text evidence="1">The sequence shown here is derived from an EMBL/GenBank/DDBJ whole genome shotgun (WGS) entry which is preliminary data.</text>
</comment>
<organism evidence="1 2">
    <name type="scientific">Hypsizygus marmoreus</name>
    <name type="common">White beech mushroom</name>
    <name type="synonym">Agaricus marmoreus</name>
    <dbReference type="NCBI Taxonomy" id="39966"/>
    <lineage>
        <taxon>Eukaryota</taxon>
        <taxon>Fungi</taxon>
        <taxon>Dikarya</taxon>
        <taxon>Basidiomycota</taxon>
        <taxon>Agaricomycotina</taxon>
        <taxon>Agaricomycetes</taxon>
        <taxon>Agaricomycetidae</taxon>
        <taxon>Agaricales</taxon>
        <taxon>Tricholomatineae</taxon>
        <taxon>Lyophyllaceae</taxon>
        <taxon>Hypsizygus</taxon>
    </lineage>
</organism>